<comment type="caution">
    <text evidence="1">The sequence shown here is derived from an EMBL/GenBank/DDBJ whole genome shotgun (WGS) entry which is preliminary data.</text>
</comment>
<protein>
    <submittedName>
        <fullName evidence="1">Uncharacterized protein</fullName>
    </submittedName>
</protein>
<name>A0A8S3BEX1_9BILA</name>
<gene>
    <name evidence="1" type="ORF">BYL167_LOCUS49212</name>
    <name evidence="2" type="ORF">GIL414_LOCUS50810</name>
</gene>
<dbReference type="EMBL" id="CAJOBJ010170248">
    <property type="protein sequence ID" value="CAF4880058.1"/>
    <property type="molecule type" value="Genomic_DNA"/>
</dbReference>
<reference evidence="1" key="1">
    <citation type="submission" date="2021-02" db="EMBL/GenBank/DDBJ databases">
        <authorList>
            <person name="Nowell W R."/>
        </authorList>
    </citation>
    <scope>NUCLEOTIDE SEQUENCE</scope>
</reference>
<evidence type="ECO:0000313" key="3">
    <source>
        <dbReference type="Proteomes" id="UP000681967"/>
    </source>
</evidence>
<accession>A0A8S3BEX1</accession>
<evidence type="ECO:0000313" key="1">
    <source>
        <dbReference type="EMBL" id="CAF4826405.1"/>
    </source>
</evidence>
<dbReference type="Proteomes" id="UP000681967">
    <property type="component" value="Unassembled WGS sequence"/>
</dbReference>
<proteinExistence type="predicted"/>
<evidence type="ECO:0000313" key="2">
    <source>
        <dbReference type="EMBL" id="CAF4880058.1"/>
    </source>
</evidence>
<dbReference type="Proteomes" id="UP000681720">
    <property type="component" value="Unassembled WGS sequence"/>
</dbReference>
<organism evidence="1 3">
    <name type="scientific">Rotaria magnacalcarata</name>
    <dbReference type="NCBI Taxonomy" id="392030"/>
    <lineage>
        <taxon>Eukaryota</taxon>
        <taxon>Metazoa</taxon>
        <taxon>Spiralia</taxon>
        <taxon>Gnathifera</taxon>
        <taxon>Rotifera</taxon>
        <taxon>Eurotatoria</taxon>
        <taxon>Bdelloidea</taxon>
        <taxon>Philodinida</taxon>
        <taxon>Philodinidae</taxon>
        <taxon>Rotaria</taxon>
    </lineage>
</organism>
<dbReference type="AlphaFoldDB" id="A0A8S3BEX1"/>
<feature type="non-terminal residue" evidence="1">
    <location>
        <position position="1"/>
    </location>
</feature>
<sequence length="77" mass="9278">NIFLNENFPLRDYFHSCLNNQTKELILIDSTNAFDMNKNYNLILRKYLNIKQQENDELTLENNQTDAVRIIRFLLQI</sequence>
<dbReference type="EMBL" id="CAJOBH010145927">
    <property type="protein sequence ID" value="CAF4826405.1"/>
    <property type="molecule type" value="Genomic_DNA"/>
</dbReference>